<feature type="transmembrane region" description="Helical" evidence="6">
    <location>
        <begin position="419"/>
        <end position="435"/>
    </location>
</feature>
<feature type="transmembrane region" description="Helical" evidence="6">
    <location>
        <begin position="351"/>
        <end position="372"/>
    </location>
</feature>
<reference evidence="8" key="1">
    <citation type="submission" date="2020-05" db="EMBL/GenBank/DDBJ databases">
        <title>Mycena genomes resolve the evolution of fungal bioluminescence.</title>
        <authorList>
            <person name="Tsai I.J."/>
        </authorList>
    </citation>
    <scope>NUCLEOTIDE SEQUENCE</scope>
    <source>
        <strain evidence="8">171206Taipei</strain>
    </source>
</reference>
<feature type="transmembrane region" description="Helical" evidence="6">
    <location>
        <begin position="313"/>
        <end position="330"/>
    </location>
</feature>
<dbReference type="OrthoDB" id="3437016at2759"/>
<evidence type="ECO:0000256" key="1">
    <source>
        <dbReference type="ARBA" id="ARBA00004141"/>
    </source>
</evidence>
<dbReference type="SUPFAM" id="SSF103473">
    <property type="entry name" value="MFS general substrate transporter"/>
    <property type="match status" value="1"/>
</dbReference>
<dbReference type="EMBL" id="JACAZF010000016">
    <property type="protein sequence ID" value="KAF7289732.1"/>
    <property type="molecule type" value="Genomic_DNA"/>
</dbReference>
<proteinExistence type="predicted"/>
<dbReference type="InterPro" id="IPR011701">
    <property type="entry name" value="MFS"/>
</dbReference>
<dbReference type="InterPro" id="IPR036259">
    <property type="entry name" value="MFS_trans_sf"/>
</dbReference>
<organism evidence="8 9">
    <name type="scientific">Mycena indigotica</name>
    <dbReference type="NCBI Taxonomy" id="2126181"/>
    <lineage>
        <taxon>Eukaryota</taxon>
        <taxon>Fungi</taxon>
        <taxon>Dikarya</taxon>
        <taxon>Basidiomycota</taxon>
        <taxon>Agaricomycotina</taxon>
        <taxon>Agaricomycetes</taxon>
        <taxon>Agaricomycetidae</taxon>
        <taxon>Agaricales</taxon>
        <taxon>Marasmiineae</taxon>
        <taxon>Mycenaceae</taxon>
        <taxon>Mycena</taxon>
    </lineage>
</organism>
<evidence type="ECO:0000256" key="2">
    <source>
        <dbReference type="ARBA" id="ARBA00022692"/>
    </source>
</evidence>
<dbReference type="GO" id="GO:0022857">
    <property type="term" value="F:transmembrane transporter activity"/>
    <property type="evidence" value="ECO:0007669"/>
    <property type="project" value="InterPro"/>
</dbReference>
<dbReference type="GO" id="GO:0005886">
    <property type="term" value="C:plasma membrane"/>
    <property type="evidence" value="ECO:0007669"/>
    <property type="project" value="TreeGrafter"/>
</dbReference>
<name>A0A8H6RZI6_9AGAR</name>
<dbReference type="PANTHER" id="PTHR23501">
    <property type="entry name" value="MAJOR FACILITATOR SUPERFAMILY"/>
    <property type="match status" value="1"/>
</dbReference>
<dbReference type="RefSeq" id="XP_037213461.1">
    <property type="nucleotide sequence ID" value="XM_037369905.1"/>
</dbReference>
<dbReference type="PROSITE" id="PS50850">
    <property type="entry name" value="MFS"/>
    <property type="match status" value="1"/>
</dbReference>
<feature type="transmembrane region" description="Helical" evidence="6">
    <location>
        <begin position="557"/>
        <end position="576"/>
    </location>
</feature>
<evidence type="ECO:0000259" key="7">
    <source>
        <dbReference type="PROSITE" id="PS50850"/>
    </source>
</evidence>
<feature type="region of interest" description="Disordered" evidence="5">
    <location>
        <begin position="592"/>
        <end position="614"/>
    </location>
</feature>
<evidence type="ECO:0000313" key="8">
    <source>
        <dbReference type="EMBL" id="KAF7289732.1"/>
    </source>
</evidence>
<feature type="transmembrane region" description="Helical" evidence="6">
    <location>
        <begin position="244"/>
        <end position="266"/>
    </location>
</feature>
<comment type="subcellular location">
    <subcellularLocation>
        <location evidence="1">Membrane</location>
        <topology evidence="1">Multi-pass membrane protein</topology>
    </subcellularLocation>
</comment>
<evidence type="ECO:0000256" key="5">
    <source>
        <dbReference type="SAM" id="MobiDB-lite"/>
    </source>
</evidence>
<feature type="transmembrane region" description="Helical" evidence="6">
    <location>
        <begin position="478"/>
        <end position="501"/>
    </location>
</feature>
<protein>
    <submittedName>
        <fullName evidence="8">Iron permease</fullName>
    </submittedName>
</protein>
<dbReference type="AlphaFoldDB" id="A0A8H6RZI6"/>
<comment type="caution">
    <text evidence="8">The sequence shown here is derived from an EMBL/GenBank/DDBJ whole genome shotgun (WGS) entry which is preliminary data.</text>
</comment>
<feature type="transmembrane region" description="Helical" evidence="6">
    <location>
        <begin position="182"/>
        <end position="201"/>
    </location>
</feature>
<keyword evidence="4 6" id="KW-0472">Membrane</keyword>
<feature type="transmembrane region" description="Helical" evidence="6">
    <location>
        <begin position="208"/>
        <end position="232"/>
    </location>
</feature>
<feature type="transmembrane region" description="Helical" evidence="6">
    <location>
        <begin position="447"/>
        <end position="466"/>
    </location>
</feature>
<feature type="compositionally biased region" description="Basic and acidic residues" evidence="5">
    <location>
        <begin position="602"/>
        <end position="614"/>
    </location>
</feature>
<dbReference type="InterPro" id="IPR020846">
    <property type="entry name" value="MFS_dom"/>
</dbReference>
<keyword evidence="9" id="KW-1185">Reference proteome</keyword>
<evidence type="ECO:0000313" key="9">
    <source>
        <dbReference type="Proteomes" id="UP000636479"/>
    </source>
</evidence>
<dbReference type="Pfam" id="PF07690">
    <property type="entry name" value="MFS_1"/>
    <property type="match status" value="1"/>
</dbReference>
<dbReference type="Proteomes" id="UP000636479">
    <property type="component" value="Unassembled WGS sequence"/>
</dbReference>
<evidence type="ECO:0000256" key="6">
    <source>
        <dbReference type="SAM" id="Phobius"/>
    </source>
</evidence>
<feature type="transmembrane region" description="Helical" evidence="6">
    <location>
        <begin position="384"/>
        <end position="407"/>
    </location>
</feature>
<dbReference type="Gene3D" id="1.20.1250.20">
    <property type="entry name" value="MFS general substrate transporter like domains"/>
    <property type="match status" value="1"/>
</dbReference>
<dbReference type="PANTHER" id="PTHR23501:SF102">
    <property type="entry name" value="DRUG TRANSPORTER, PUTATIVE (AFU_ORTHOLOGUE AFUA_3G08530)-RELATED"/>
    <property type="match status" value="1"/>
</dbReference>
<dbReference type="GeneID" id="59352421"/>
<sequence>MAAQASAHPPPMSSESEAKWSHESQSPSASLVPALRHKVDDDAQNGGGQPMQRDWRFWCIILSLAICMVLTAMEFSSVATALPVIAQELEGTQYIWVGSAYNLGSTVLLPFCGGLAQVSVFNVTSRSFVAKENNPMLMAARVLQIFGRRAVMLLGIAIFSIGSALCGAATSMNFLIGGRTVQGLGAGAITALIQIIIADLVPLKDRGAFNGIIALLSQFSAFAIGSGTGPVVGGALAQHGQWRWLFYLNLPICAVAAILVAVFLRLKTPTVPFGEKMRRLDWIGNAIIVSSTTSIVIALTWAGTQHPWSSPKVLVPLIVGFAGLAGFLIYEANVPEYPIVPISLMKSRTALSGYTQNFFNGIVLSTLAYWLPSFFQACKDASPIAAGVDIFGASQTIAPSSLVAGLIIQRFSRYRQPMWFGWSIVILGAALYGQINENTSRATNFGVQVLLGVGIGINYVAAYFPVLAPIPVTQSAPALAFFVFLRNFALIWGVTIGGTIVQNQLASHLPPDFLARFPSSSGSHGAEIAFEVIPRIRHLPQPLKDQVRAAFAQAFQVVWNTLAGLGGLGLLVSFAMKALPLHTQVDEAWGRETAKSGAADVEAGREERKDPVHG</sequence>
<evidence type="ECO:0000256" key="3">
    <source>
        <dbReference type="ARBA" id="ARBA00022989"/>
    </source>
</evidence>
<feature type="domain" description="Major facilitator superfamily (MFS) profile" evidence="7">
    <location>
        <begin position="60"/>
        <end position="581"/>
    </location>
</feature>
<evidence type="ECO:0000256" key="4">
    <source>
        <dbReference type="ARBA" id="ARBA00023136"/>
    </source>
</evidence>
<feature type="region of interest" description="Disordered" evidence="5">
    <location>
        <begin position="1"/>
        <end position="25"/>
    </location>
</feature>
<feature type="transmembrane region" description="Helical" evidence="6">
    <location>
        <begin position="150"/>
        <end position="176"/>
    </location>
</feature>
<feature type="transmembrane region" description="Helical" evidence="6">
    <location>
        <begin position="282"/>
        <end position="301"/>
    </location>
</feature>
<accession>A0A8H6RZI6</accession>
<gene>
    <name evidence="8" type="ORF">MIND_01346800</name>
</gene>
<dbReference type="GO" id="GO:0012505">
    <property type="term" value="C:endomembrane system"/>
    <property type="evidence" value="ECO:0007669"/>
    <property type="project" value="UniProtKB-SubCell"/>
</dbReference>
<feature type="transmembrane region" description="Helical" evidence="6">
    <location>
        <begin position="57"/>
        <end position="86"/>
    </location>
</feature>
<keyword evidence="3 6" id="KW-1133">Transmembrane helix</keyword>
<keyword evidence="2 6" id="KW-0812">Transmembrane</keyword>